<gene>
    <name evidence="1" type="primary">ZNFX1</name>
    <name evidence="1" type="ORF">EVAR_91623_1</name>
</gene>
<dbReference type="OrthoDB" id="2423195at2759"/>
<dbReference type="AlphaFoldDB" id="A0A4C1UY54"/>
<comment type="caution">
    <text evidence="1">The sequence shown here is derived from an EMBL/GenBank/DDBJ whole genome shotgun (WGS) entry which is preliminary data.</text>
</comment>
<keyword evidence="2" id="KW-1185">Reference proteome</keyword>
<dbReference type="Proteomes" id="UP000299102">
    <property type="component" value="Unassembled WGS sequence"/>
</dbReference>
<dbReference type="STRING" id="151549.A0A4C1UY54"/>
<dbReference type="EMBL" id="BGZK01000238">
    <property type="protein sequence ID" value="GBP30882.1"/>
    <property type="molecule type" value="Genomic_DNA"/>
</dbReference>
<organism evidence="1 2">
    <name type="scientific">Eumeta variegata</name>
    <name type="common">Bagworm moth</name>
    <name type="synonym">Eumeta japonica</name>
    <dbReference type="NCBI Taxonomy" id="151549"/>
    <lineage>
        <taxon>Eukaryota</taxon>
        <taxon>Metazoa</taxon>
        <taxon>Ecdysozoa</taxon>
        <taxon>Arthropoda</taxon>
        <taxon>Hexapoda</taxon>
        <taxon>Insecta</taxon>
        <taxon>Pterygota</taxon>
        <taxon>Neoptera</taxon>
        <taxon>Endopterygota</taxon>
        <taxon>Lepidoptera</taxon>
        <taxon>Glossata</taxon>
        <taxon>Ditrysia</taxon>
        <taxon>Tineoidea</taxon>
        <taxon>Psychidae</taxon>
        <taxon>Oiketicinae</taxon>
        <taxon>Eumeta</taxon>
    </lineage>
</organism>
<name>A0A4C1UY54_EUMVA</name>
<evidence type="ECO:0000313" key="2">
    <source>
        <dbReference type="Proteomes" id="UP000299102"/>
    </source>
</evidence>
<evidence type="ECO:0000313" key="1">
    <source>
        <dbReference type="EMBL" id="GBP30882.1"/>
    </source>
</evidence>
<proteinExistence type="predicted"/>
<reference evidence="1 2" key="1">
    <citation type="journal article" date="2019" name="Commun. Biol.">
        <title>The bagworm genome reveals a unique fibroin gene that provides high tensile strength.</title>
        <authorList>
            <person name="Kono N."/>
            <person name="Nakamura H."/>
            <person name="Ohtoshi R."/>
            <person name="Tomita M."/>
            <person name="Numata K."/>
            <person name="Arakawa K."/>
        </authorList>
    </citation>
    <scope>NUCLEOTIDE SEQUENCE [LARGE SCALE GENOMIC DNA]</scope>
</reference>
<protein>
    <submittedName>
        <fullName evidence="1">NFX1-type zinc finger-containing protein 1</fullName>
    </submittedName>
</protein>
<sequence length="166" mass="19122">MMVQALVEVTIPLQGQMEIPEAQTIFPGKDIQLEILLVAKCITSHLLKAENMKKNLSWPLIDLAMTLCLPFLSEKHNLKLPEEHTQRFQTMKEKFSAQEKQTKGTNHKNHGHAPDDFRTLSLFPGTEDLLKNRPFVRPNIIDGSYESVEHYLDVQFRLLQRTAMDL</sequence>
<accession>A0A4C1UY54</accession>